<dbReference type="Proteomes" id="UP000030762">
    <property type="component" value="Unassembled WGS sequence"/>
</dbReference>
<accession>T0RT71</accession>
<protein>
    <submittedName>
        <fullName evidence="3">Uncharacterized protein</fullName>
    </submittedName>
</protein>
<keyword evidence="2" id="KW-0732">Signal</keyword>
<evidence type="ECO:0000313" key="4">
    <source>
        <dbReference type="Proteomes" id="UP000030762"/>
    </source>
</evidence>
<organism evidence="3 4">
    <name type="scientific">Saprolegnia diclina (strain VS20)</name>
    <dbReference type="NCBI Taxonomy" id="1156394"/>
    <lineage>
        <taxon>Eukaryota</taxon>
        <taxon>Sar</taxon>
        <taxon>Stramenopiles</taxon>
        <taxon>Oomycota</taxon>
        <taxon>Saprolegniomycetes</taxon>
        <taxon>Saprolegniales</taxon>
        <taxon>Saprolegniaceae</taxon>
        <taxon>Saprolegnia</taxon>
    </lineage>
</organism>
<keyword evidence="1" id="KW-0472">Membrane</keyword>
<keyword evidence="4" id="KW-1185">Reference proteome</keyword>
<dbReference type="GeneID" id="19947682"/>
<dbReference type="EMBL" id="JH767150">
    <property type="protein sequence ID" value="EQC35673.1"/>
    <property type="molecule type" value="Genomic_DNA"/>
</dbReference>
<keyword evidence="1" id="KW-0812">Transmembrane</keyword>
<proteinExistence type="predicted"/>
<feature type="signal peptide" evidence="2">
    <location>
        <begin position="1"/>
        <end position="37"/>
    </location>
</feature>
<evidence type="ECO:0000313" key="3">
    <source>
        <dbReference type="EMBL" id="EQC35673.1"/>
    </source>
</evidence>
<name>T0RT71_SAPDV</name>
<dbReference type="InParanoid" id="T0RT71"/>
<dbReference type="OMA" id="ECANTGR"/>
<gene>
    <name evidence="3" type="ORF">SDRG_06955</name>
</gene>
<keyword evidence="1" id="KW-1133">Transmembrane helix</keyword>
<evidence type="ECO:0000256" key="1">
    <source>
        <dbReference type="SAM" id="Phobius"/>
    </source>
</evidence>
<sequence>MLLFNSKTSTLTFQTATMTTHHLLLTLLLLLTTACHAATSSPTPMPTLSACQECANTGRCLTAGSVGDAGKYCGIFFLNTTAKASGPCCCSVAQICPPPGQDTACACASVKSAAPYVPSYDYSWVYILVSSVAPFLLFFPGLWIWNAVDSCISRCRERREKQKRQKAARQREADVQAARERREAAARQLVIVTKVPATHYVAYATPVYPK</sequence>
<evidence type="ECO:0000256" key="2">
    <source>
        <dbReference type="SAM" id="SignalP"/>
    </source>
</evidence>
<dbReference type="AlphaFoldDB" id="T0RT71"/>
<reference evidence="3 4" key="1">
    <citation type="submission" date="2012-04" db="EMBL/GenBank/DDBJ databases">
        <title>The Genome Sequence of Saprolegnia declina VS20.</title>
        <authorList>
            <consortium name="The Broad Institute Genome Sequencing Platform"/>
            <person name="Russ C."/>
            <person name="Nusbaum C."/>
            <person name="Tyler B."/>
            <person name="van West P."/>
            <person name="Dieguez-Uribeondo J."/>
            <person name="de Bruijn I."/>
            <person name="Tripathy S."/>
            <person name="Jiang R."/>
            <person name="Young S.K."/>
            <person name="Zeng Q."/>
            <person name="Gargeya S."/>
            <person name="Fitzgerald M."/>
            <person name="Haas B."/>
            <person name="Abouelleil A."/>
            <person name="Alvarado L."/>
            <person name="Arachchi H.M."/>
            <person name="Berlin A."/>
            <person name="Chapman S.B."/>
            <person name="Goldberg J."/>
            <person name="Griggs A."/>
            <person name="Gujja S."/>
            <person name="Hansen M."/>
            <person name="Howarth C."/>
            <person name="Imamovic A."/>
            <person name="Larimer J."/>
            <person name="McCowen C."/>
            <person name="Montmayeur A."/>
            <person name="Murphy C."/>
            <person name="Neiman D."/>
            <person name="Pearson M."/>
            <person name="Priest M."/>
            <person name="Roberts A."/>
            <person name="Saif S."/>
            <person name="Shea T."/>
            <person name="Sisk P."/>
            <person name="Sykes S."/>
            <person name="Wortman J."/>
            <person name="Nusbaum C."/>
            <person name="Birren B."/>
        </authorList>
    </citation>
    <scope>NUCLEOTIDE SEQUENCE [LARGE SCALE GENOMIC DNA]</scope>
    <source>
        <strain evidence="3 4">VS20</strain>
    </source>
</reference>
<dbReference type="OrthoDB" id="10381380at2759"/>
<feature type="transmembrane region" description="Helical" evidence="1">
    <location>
        <begin position="124"/>
        <end position="148"/>
    </location>
</feature>
<dbReference type="PROSITE" id="PS51257">
    <property type="entry name" value="PROKAR_LIPOPROTEIN"/>
    <property type="match status" value="1"/>
</dbReference>
<dbReference type="RefSeq" id="XP_008610990.1">
    <property type="nucleotide sequence ID" value="XM_008612768.1"/>
</dbReference>
<feature type="chain" id="PRO_5004584201" evidence="2">
    <location>
        <begin position="38"/>
        <end position="210"/>
    </location>
</feature>
<dbReference type="VEuPathDB" id="FungiDB:SDRG_06955"/>